<gene>
    <name evidence="2" type="ORF">EJ05DRAFT_2865</name>
</gene>
<dbReference type="OrthoDB" id="5873279at2759"/>
<feature type="region of interest" description="Disordered" evidence="1">
    <location>
        <begin position="1"/>
        <end position="69"/>
    </location>
</feature>
<dbReference type="GeneID" id="54481540"/>
<dbReference type="AlphaFoldDB" id="A0A6A6WK07"/>
<accession>A0A6A6WK07</accession>
<protein>
    <submittedName>
        <fullName evidence="2">Uncharacterized protein</fullName>
    </submittedName>
</protein>
<organism evidence="2 3">
    <name type="scientific">Pseudovirgaria hyperparasitica</name>
    <dbReference type="NCBI Taxonomy" id="470096"/>
    <lineage>
        <taxon>Eukaryota</taxon>
        <taxon>Fungi</taxon>
        <taxon>Dikarya</taxon>
        <taxon>Ascomycota</taxon>
        <taxon>Pezizomycotina</taxon>
        <taxon>Dothideomycetes</taxon>
        <taxon>Dothideomycetes incertae sedis</taxon>
        <taxon>Acrospermales</taxon>
        <taxon>Acrospermaceae</taxon>
        <taxon>Pseudovirgaria</taxon>
    </lineage>
</organism>
<reference evidence="2" key="1">
    <citation type="journal article" date="2020" name="Stud. Mycol.">
        <title>101 Dothideomycetes genomes: a test case for predicting lifestyles and emergence of pathogens.</title>
        <authorList>
            <person name="Haridas S."/>
            <person name="Albert R."/>
            <person name="Binder M."/>
            <person name="Bloem J."/>
            <person name="Labutti K."/>
            <person name="Salamov A."/>
            <person name="Andreopoulos B."/>
            <person name="Baker S."/>
            <person name="Barry K."/>
            <person name="Bills G."/>
            <person name="Bluhm B."/>
            <person name="Cannon C."/>
            <person name="Castanera R."/>
            <person name="Culley D."/>
            <person name="Daum C."/>
            <person name="Ezra D."/>
            <person name="Gonzalez J."/>
            <person name="Henrissat B."/>
            <person name="Kuo A."/>
            <person name="Liang C."/>
            <person name="Lipzen A."/>
            <person name="Lutzoni F."/>
            <person name="Magnuson J."/>
            <person name="Mondo S."/>
            <person name="Nolan M."/>
            <person name="Ohm R."/>
            <person name="Pangilinan J."/>
            <person name="Park H.-J."/>
            <person name="Ramirez L."/>
            <person name="Alfaro M."/>
            <person name="Sun H."/>
            <person name="Tritt A."/>
            <person name="Yoshinaga Y."/>
            <person name="Zwiers L.-H."/>
            <person name="Turgeon B."/>
            <person name="Goodwin S."/>
            <person name="Spatafora J."/>
            <person name="Crous P."/>
            <person name="Grigoriev I."/>
        </authorList>
    </citation>
    <scope>NUCLEOTIDE SEQUENCE</scope>
    <source>
        <strain evidence="2">CBS 121739</strain>
    </source>
</reference>
<feature type="compositionally biased region" description="Polar residues" evidence="1">
    <location>
        <begin position="167"/>
        <end position="176"/>
    </location>
</feature>
<dbReference type="Proteomes" id="UP000799437">
    <property type="component" value="Unassembled WGS sequence"/>
</dbReference>
<feature type="compositionally biased region" description="Polar residues" evidence="1">
    <location>
        <begin position="188"/>
        <end position="198"/>
    </location>
</feature>
<feature type="compositionally biased region" description="Polar residues" evidence="1">
    <location>
        <begin position="116"/>
        <end position="128"/>
    </location>
</feature>
<name>A0A6A6WK07_9PEZI</name>
<feature type="region of interest" description="Disordered" evidence="1">
    <location>
        <begin position="94"/>
        <end position="223"/>
    </location>
</feature>
<dbReference type="EMBL" id="ML996565">
    <property type="protein sequence ID" value="KAF2762477.1"/>
    <property type="molecule type" value="Genomic_DNA"/>
</dbReference>
<keyword evidence="3" id="KW-1185">Reference proteome</keyword>
<dbReference type="RefSeq" id="XP_033604928.1">
    <property type="nucleotide sequence ID" value="XM_033740486.1"/>
</dbReference>
<feature type="compositionally biased region" description="Low complexity" evidence="1">
    <location>
        <begin position="323"/>
        <end position="340"/>
    </location>
</feature>
<evidence type="ECO:0000313" key="3">
    <source>
        <dbReference type="Proteomes" id="UP000799437"/>
    </source>
</evidence>
<feature type="compositionally biased region" description="Basic and acidic residues" evidence="1">
    <location>
        <begin position="1"/>
        <end position="17"/>
    </location>
</feature>
<evidence type="ECO:0000256" key="1">
    <source>
        <dbReference type="SAM" id="MobiDB-lite"/>
    </source>
</evidence>
<feature type="compositionally biased region" description="Low complexity" evidence="1">
    <location>
        <begin position="294"/>
        <end position="305"/>
    </location>
</feature>
<sequence length="355" mass="35038">MAGEVPKEPRLQEEKDVPGSFPETPGATPAGEAQTFSVNPIPASEGVGNPIHLAAGEPVPDPSTFNSNTIASTVEDGVTSQPDAEADTFSVAPIPATAGIGNPVTLAPGEKVPDPSTLTSNTVQSTVEDATPEPEAEKTFSVAPIPATAGIGNPITLAPNEAVPDPSTLTSNTIESTVEDDAKADTLPQENGKPSNGSAMFGVPPVTSTLIPESSLPMGGGDAAEDVVAGPFISSAGAGTTTADLAGQVPKEPRAAPSDPTIQSVAPESTTAALAAEVPKETREAPADPTISSAGAGTTTAALAAEVPKETAEVPEIVSESQAAADAAPEASANTGNSRSSGGGGQCAIRSSGQP</sequence>
<feature type="region of interest" description="Disordered" evidence="1">
    <location>
        <begin position="235"/>
        <end position="355"/>
    </location>
</feature>
<feature type="compositionally biased region" description="Polar residues" evidence="1">
    <location>
        <begin position="260"/>
        <end position="272"/>
    </location>
</feature>
<feature type="compositionally biased region" description="Low complexity" evidence="1">
    <location>
        <begin position="235"/>
        <end position="247"/>
    </location>
</feature>
<evidence type="ECO:0000313" key="2">
    <source>
        <dbReference type="EMBL" id="KAF2762477.1"/>
    </source>
</evidence>
<proteinExistence type="predicted"/>